<feature type="compositionally biased region" description="Polar residues" evidence="8">
    <location>
        <begin position="1013"/>
        <end position="1027"/>
    </location>
</feature>
<feature type="compositionally biased region" description="Polar residues" evidence="8">
    <location>
        <begin position="1057"/>
        <end position="1073"/>
    </location>
</feature>
<dbReference type="Pfam" id="PF17095">
    <property type="entry name" value="CAMSAP_CC1"/>
    <property type="match status" value="1"/>
</dbReference>
<feature type="region of interest" description="Disordered" evidence="8">
    <location>
        <begin position="405"/>
        <end position="427"/>
    </location>
</feature>
<dbReference type="PROSITE" id="PS51508">
    <property type="entry name" value="CKK"/>
    <property type="match status" value="1"/>
</dbReference>
<dbReference type="InterPro" id="IPR031372">
    <property type="entry name" value="CAMSAP_CC1"/>
</dbReference>
<feature type="region of interest" description="Disordered" evidence="8">
    <location>
        <begin position="456"/>
        <end position="511"/>
    </location>
</feature>
<dbReference type="GO" id="GO:0036449">
    <property type="term" value="C:microtubule minus-end"/>
    <property type="evidence" value="ECO:0007669"/>
    <property type="project" value="TreeGrafter"/>
</dbReference>
<dbReference type="SUPFAM" id="SSF50346">
    <property type="entry name" value="PRC-barrel domain"/>
    <property type="match status" value="2"/>
</dbReference>
<dbReference type="PROSITE" id="PS50021">
    <property type="entry name" value="CH"/>
    <property type="match status" value="1"/>
</dbReference>
<feature type="compositionally biased region" description="Polar residues" evidence="8">
    <location>
        <begin position="1429"/>
        <end position="1441"/>
    </location>
</feature>
<accession>A0AAV8YLT0</accession>
<evidence type="ECO:0008006" key="13">
    <source>
        <dbReference type="Google" id="ProtNLM"/>
    </source>
</evidence>
<keyword evidence="4 7" id="KW-0175">Coiled coil</keyword>
<name>A0AAV8YLT0_9CUCU</name>
<evidence type="ECO:0000313" key="11">
    <source>
        <dbReference type="EMBL" id="KAJ8951809.1"/>
    </source>
</evidence>
<evidence type="ECO:0000256" key="1">
    <source>
        <dbReference type="ARBA" id="ARBA00004245"/>
    </source>
</evidence>
<evidence type="ECO:0000256" key="5">
    <source>
        <dbReference type="ARBA" id="ARBA00023212"/>
    </source>
</evidence>
<dbReference type="PANTHER" id="PTHR21595:SF0">
    <property type="entry name" value="PATRONIN"/>
    <property type="match status" value="1"/>
</dbReference>
<feature type="compositionally biased region" description="Basic and acidic residues" evidence="8">
    <location>
        <begin position="1217"/>
        <end position="1281"/>
    </location>
</feature>
<feature type="region of interest" description="Disordered" evidence="8">
    <location>
        <begin position="883"/>
        <end position="916"/>
    </location>
</feature>
<dbReference type="GO" id="GO:0030507">
    <property type="term" value="F:spectrin binding"/>
    <property type="evidence" value="ECO:0007669"/>
    <property type="project" value="InterPro"/>
</dbReference>
<dbReference type="InterPro" id="IPR058042">
    <property type="entry name" value="CAMSAP_N"/>
</dbReference>
<protein>
    <recommendedName>
        <fullName evidence="13">Patronin</fullName>
    </recommendedName>
</protein>
<evidence type="ECO:0000313" key="12">
    <source>
        <dbReference type="Proteomes" id="UP001162162"/>
    </source>
</evidence>
<feature type="region of interest" description="Disordered" evidence="8">
    <location>
        <begin position="942"/>
        <end position="1073"/>
    </location>
</feature>
<comment type="subcellular location">
    <subcellularLocation>
        <location evidence="1">Cytoplasm</location>
        <location evidence="1">Cytoskeleton</location>
    </subcellularLocation>
</comment>
<feature type="compositionally biased region" description="Basic and acidic residues" evidence="8">
    <location>
        <begin position="993"/>
        <end position="1002"/>
    </location>
</feature>
<comment type="similarity">
    <text evidence="6">Belongs to the CAMSAP1 family.</text>
</comment>
<evidence type="ECO:0000256" key="4">
    <source>
        <dbReference type="ARBA" id="ARBA00023054"/>
    </source>
</evidence>
<dbReference type="InterPro" id="IPR032940">
    <property type="entry name" value="CAMSAP"/>
</dbReference>
<gene>
    <name evidence="11" type="ORF">NQ318_019782</name>
</gene>
<feature type="compositionally biased region" description="Basic and acidic residues" evidence="8">
    <location>
        <begin position="1373"/>
        <end position="1386"/>
    </location>
</feature>
<proteinExistence type="inferred from homology"/>
<dbReference type="PANTHER" id="PTHR21595">
    <property type="entry name" value="PATRONIN"/>
    <property type="match status" value="1"/>
</dbReference>
<evidence type="ECO:0000259" key="9">
    <source>
        <dbReference type="PROSITE" id="PS50021"/>
    </source>
</evidence>
<dbReference type="Pfam" id="PF11971">
    <property type="entry name" value="CAMSAP_CH"/>
    <property type="match status" value="1"/>
</dbReference>
<feature type="region of interest" description="Disordered" evidence="8">
    <location>
        <begin position="1373"/>
        <end position="1509"/>
    </location>
</feature>
<organism evidence="11 12">
    <name type="scientific">Aromia moschata</name>
    <dbReference type="NCBI Taxonomy" id="1265417"/>
    <lineage>
        <taxon>Eukaryota</taxon>
        <taxon>Metazoa</taxon>
        <taxon>Ecdysozoa</taxon>
        <taxon>Arthropoda</taxon>
        <taxon>Hexapoda</taxon>
        <taxon>Insecta</taxon>
        <taxon>Pterygota</taxon>
        <taxon>Neoptera</taxon>
        <taxon>Endopterygota</taxon>
        <taxon>Coleoptera</taxon>
        <taxon>Polyphaga</taxon>
        <taxon>Cucujiformia</taxon>
        <taxon>Chrysomeloidea</taxon>
        <taxon>Cerambycidae</taxon>
        <taxon>Cerambycinae</taxon>
        <taxon>Callichromatini</taxon>
        <taxon>Aromia</taxon>
    </lineage>
</organism>
<feature type="compositionally biased region" description="Basic residues" evidence="8">
    <location>
        <begin position="1205"/>
        <end position="1216"/>
    </location>
</feature>
<evidence type="ECO:0000256" key="7">
    <source>
        <dbReference type="SAM" id="Coils"/>
    </source>
</evidence>
<feature type="compositionally biased region" description="Basic and acidic residues" evidence="8">
    <location>
        <begin position="456"/>
        <end position="472"/>
    </location>
</feature>
<dbReference type="InterPro" id="IPR011033">
    <property type="entry name" value="PRC_barrel-like_sf"/>
</dbReference>
<evidence type="ECO:0000256" key="2">
    <source>
        <dbReference type="ARBA" id="ARBA00022490"/>
    </source>
</evidence>
<dbReference type="InterPro" id="IPR014797">
    <property type="entry name" value="CKK_CAMSAP"/>
</dbReference>
<feature type="domain" description="Calponin-homology (CH)" evidence="9">
    <location>
        <begin position="202"/>
        <end position="311"/>
    </location>
</feature>
<reference evidence="11" key="1">
    <citation type="journal article" date="2023" name="Insect Mol. Biol.">
        <title>Genome sequencing provides insights into the evolution of gene families encoding plant cell wall-degrading enzymes in longhorned beetles.</title>
        <authorList>
            <person name="Shin N.R."/>
            <person name="Okamura Y."/>
            <person name="Kirsch R."/>
            <person name="Pauchet Y."/>
        </authorList>
    </citation>
    <scope>NUCLEOTIDE SEQUENCE</scope>
    <source>
        <strain evidence="11">AMC_N1</strain>
    </source>
</reference>
<keyword evidence="2" id="KW-0963">Cytoplasm</keyword>
<keyword evidence="3 6" id="KW-0493">Microtubule</keyword>
<evidence type="ECO:0000256" key="6">
    <source>
        <dbReference type="PROSITE-ProRule" id="PRU00841"/>
    </source>
</evidence>
<dbReference type="GO" id="GO:0031122">
    <property type="term" value="P:cytoplasmic microtubule organization"/>
    <property type="evidence" value="ECO:0007669"/>
    <property type="project" value="TreeGrafter"/>
</dbReference>
<feature type="compositionally biased region" description="Basic residues" evidence="8">
    <location>
        <begin position="1394"/>
        <end position="1408"/>
    </location>
</feature>
<dbReference type="GO" id="GO:0051011">
    <property type="term" value="F:microtubule minus-end binding"/>
    <property type="evidence" value="ECO:0007669"/>
    <property type="project" value="TreeGrafter"/>
</dbReference>
<feature type="coiled-coil region" evidence="7">
    <location>
        <begin position="827"/>
        <end position="868"/>
    </location>
</feature>
<feature type="compositionally biased region" description="Polar residues" evidence="8">
    <location>
        <begin position="1450"/>
        <end position="1461"/>
    </location>
</feature>
<evidence type="ECO:0000259" key="10">
    <source>
        <dbReference type="PROSITE" id="PS51508"/>
    </source>
</evidence>
<dbReference type="GO" id="GO:0031175">
    <property type="term" value="P:neuron projection development"/>
    <property type="evidence" value="ECO:0007669"/>
    <property type="project" value="InterPro"/>
</dbReference>
<dbReference type="Pfam" id="PF25532">
    <property type="entry name" value="CH_CAMSAP2_N"/>
    <property type="match status" value="1"/>
</dbReference>
<dbReference type="Gene3D" id="3.10.20.360">
    <property type="entry name" value="CKK domain"/>
    <property type="match status" value="1"/>
</dbReference>
<feature type="region of interest" description="Disordered" evidence="8">
    <location>
        <begin position="754"/>
        <end position="824"/>
    </location>
</feature>
<dbReference type="SMART" id="SM01051">
    <property type="entry name" value="CAMSAP_CKK"/>
    <property type="match status" value="1"/>
</dbReference>
<sequence>MDLNWEALSKALGSRSDSFVSHCFQAKQRASMKWLLSKAFNNKVPENLKEPFYRDHEPGGLASAEIYCLALGNIYSDPNYHNLNHWAILQTLARKGVYSNDTSDTQLTETTLIQTNPLRMAAHMAVIEMIMVLYTREVVTPDRVLAAVQRFSHGRSPAPPPPDAPEQGLLVWVSHACDALRKRIEEETETGITNGGEVSEFSIGARYGRRGVRRQTEGARLPPPRELKDLCDGVGLAALISYYCPDEVHWTEIRTSRVPSLQDSLFNLRLVQDFCSRCLPASIFHLMPEDVTYMRDSMRQNLAVFLADLFNVMEINPAKCVRYPGMERTSVGKSTPLLDCLCAGGPADGLPPSNSHGVMHKRNLLQTVMVPIPDLRSGLDDAAADPTAFQGNLVEVHPAHLPLRKTGSLQQSVSEMSEDSLRRGSEDSFVVHRGRNIPTLRSVASEEPLMPAVLKVSKEKQNKDSKADERGEIAAGRPSNWEDTRKSSFAGRRSRRNSTSDDSQLTIENFGGSQDNLNFIGRNPDKEVAVHMGRKISAPSFPIPIENAPVRSTLQDARGSFQLGYDNGCEKQDDGSEKLKLKRQLSSDDISLRRLGADASKETIIRDLVDGELTKRMSFADLGKQKAPPGENRGIHLVYMNDREEYPSKSSFLSKLGSANGGTEKKTTFAALPNTTTWQQQSSNVQQHADNAEETSPTPASVMTAQLNDIRLKLEEKRRHIESEKRRMEMAMSKQRQKVGKAAFLQAVAKGRGNLLKSPTEAESNNSAEGSESQSPSSDSAPAPKPQRPFTLQEITDDASSVERKWSEENQPYVETRRTPDLENMDLEQYQQSIAQMNSSLHDIQSDMQRLASQQNQLQQQNLIVQQQRQIQALQQHQQYQSMQPQPQYAAPQPYQAPMYQPPQQVYAPPLQSSASAPHIPQAIFGQPRTQEQSQFFLHDQSAAMPSTPPPPVAPQRRTWAQQPQPPVEQYQQPELRTWSKPQSAGGGFVLHDTSERFDNNRYQEQPRYQEGTRYSESPRYTENRYQNGGGGGEHALHHSNSFTLSQQHLQQQSPQYGTSHSTPSASPQHRNVHRQISQLMDGVKRAPVSLQQMEPPQRKTSVTHAPIPAPPADDMEPQNISFIGNSAADKLSEGLSRLNITSGSRTYRIPSPTRPLITRNSFQPSPPPVSEPADAPVAEVSSLDNDPTSQKGFYISFDGDQPKRPKPPLRPKRMSPKKERSYVESPEEQARRADELEKAERKRQLERELEEERARSRQERIELEREKLRAKREASQERQKVAAASAIIIGNELSNPDPDLDYERERKKEKIMMLSLQRRQQQEEAKARKEAEAQARKEAEKAKEEEKARKKEEQAARRQAILEQYKLKKAIEEAEREGKTLDRGELSSLKPMPKMRPKGATRPRPKTIHIDSGSVQMAEGMSSRGKKGSTSNLTAYGQSTMKRDYYRGSQDSLADRSMSSGMLYKDSPDDSRGMSPCHSANQTLGRRSSYKTSRDPSPAQVRGRPKYTAYQNFKGRKSSSMMNLYGKRDLSAWLQAPAPTRTVWRTASATRTRAWAARRPPEGPSPGMSMRHLPSPSGPGSLPGLMSRGRRMFDDGSSDISSTPSSMMDYNGPRLYKQPATKSNRSIMLNAVEYCVFPGAVNREAKKRVLEEINRSESKHFLILFRDAGCQFRALYSYCPEREEITKLYGTGPKQVNDKMFDKFFKSCRGCRWFADYTRSVSRKYRGWCQLLSSTMLLSFLVLYKGKETEAKQHQEEQKTTPAFGNSLKRRTVHTKHLTVTIDAFTIHNSLWQGKKVNLPNKKDMALVI</sequence>
<evidence type="ECO:0000256" key="3">
    <source>
        <dbReference type="ARBA" id="ARBA00022701"/>
    </source>
</evidence>
<feature type="compositionally biased region" description="Low complexity" evidence="8">
    <location>
        <begin position="1045"/>
        <end position="1056"/>
    </location>
</feature>
<evidence type="ECO:0000256" key="8">
    <source>
        <dbReference type="SAM" id="MobiDB-lite"/>
    </source>
</evidence>
<dbReference type="Proteomes" id="UP001162162">
    <property type="component" value="Unassembled WGS sequence"/>
</dbReference>
<comment type="caution">
    <text evidence="11">The sequence shown here is derived from an EMBL/GenBank/DDBJ whole genome shotgun (WGS) entry which is preliminary data.</text>
</comment>
<feature type="region of interest" description="Disordered" evidence="8">
    <location>
        <begin position="1316"/>
        <end position="1358"/>
    </location>
</feature>
<dbReference type="EMBL" id="JAPWTK010000078">
    <property type="protein sequence ID" value="KAJ8951809.1"/>
    <property type="molecule type" value="Genomic_DNA"/>
</dbReference>
<dbReference type="InterPro" id="IPR038209">
    <property type="entry name" value="CKK_dom_sf"/>
</dbReference>
<dbReference type="GO" id="GO:0005516">
    <property type="term" value="F:calmodulin binding"/>
    <property type="evidence" value="ECO:0007669"/>
    <property type="project" value="InterPro"/>
</dbReference>
<dbReference type="GO" id="GO:0007026">
    <property type="term" value="P:negative regulation of microtubule depolymerization"/>
    <property type="evidence" value="ECO:0007669"/>
    <property type="project" value="TreeGrafter"/>
</dbReference>
<feature type="domain" description="CKK" evidence="10">
    <location>
        <begin position="1613"/>
        <end position="1753"/>
    </location>
</feature>
<feature type="region of interest" description="Disordered" evidence="8">
    <location>
        <begin position="1545"/>
        <end position="1580"/>
    </location>
</feature>
<feature type="compositionally biased region" description="Low complexity" evidence="8">
    <location>
        <begin position="1545"/>
        <end position="1559"/>
    </location>
</feature>
<feature type="compositionally biased region" description="Low complexity" evidence="8">
    <location>
        <begin position="761"/>
        <end position="782"/>
    </location>
</feature>
<feature type="region of interest" description="Disordered" evidence="8">
    <location>
        <begin position="678"/>
        <end position="703"/>
    </location>
</feature>
<keyword evidence="5" id="KW-0206">Cytoskeleton</keyword>
<feature type="compositionally biased region" description="Low complexity" evidence="8">
    <location>
        <begin position="883"/>
        <end position="912"/>
    </location>
</feature>
<comment type="domain">
    <text evidence="6">The CKK domain binds microtubules.</text>
</comment>
<dbReference type="SUPFAM" id="SSF47576">
    <property type="entry name" value="Calponin-homology domain, CH-domain"/>
    <property type="match status" value="1"/>
</dbReference>
<keyword evidence="12" id="KW-1185">Reference proteome</keyword>
<dbReference type="Pfam" id="PF08683">
    <property type="entry name" value="CAMSAP_CKK"/>
    <property type="match status" value="1"/>
</dbReference>
<feature type="compositionally biased region" description="Polar residues" evidence="8">
    <location>
        <begin position="1183"/>
        <end position="1192"/>
    </location>
</feature>
<feature type="region of interest" description="Disordered" evidence="8">
    <location>
        <begin position="1144"/>
        <end position="1283"/>
    </location>
</feature>
<feature type="coiled-coil region" evidence="7">
    <location>
        <begin position="707"/>
        <end position="734"/>
    </location>
</feature>
<feature type="compositionally biased region" description="Basic and acidic residues" evidence="8">
    <location>
        <begin position="1321"/>
        <end position="1357"/>
    </location>
</feature>
<dbReference type="InterPro" id="IPR036872">
    <property type="entry name" value="CH_dom_sf"/>
</dbReference>
<dbReference type="InterPro" id="IPR001715">
    <property type="entry name" value="CH_dom"/>
</dbReference>
<dbReference type="InterPro" id="IPR022613">
    <property type="entry name" value="CH_CAMSAP_2"/>
</dbReference>